<dbReference type="EMBL" id="UINC01084223">
    <property type="protein sequence ID" value="SVC30668.1"/>
    <property type="molecule type" value="Genomic_DNA"/>
</dbReference>
<dbReference type="AlphaFoldDB" id="A0A382L123"/>
<evidence type="ECO:0000313" key="2">
    <source>
        <dbReference type="EMBL" id="SVC30668.1"/>
    </source>
</evidence>
<feature type="region of interest" description="Disordered" evidence="1">
    <location>
        <begin position="1"/>
        <end position="43"/>
    </location>
</feature>
<proteinExistence type="predicted"/>
<gene>
    <name evidence="2" type="ORF">METZ01_LOCUS283522</name>
</gene>
<reference evidence="2" key="1">
    <citation type="submission" date="2018-05" db="EMBL/GenBank/DDBJ databases">
        <authorList>
            <person name="Lanie J.A."/>
            <person name="Ng W.-L."/>
            <person name="Kazmierczak K.M."/>
            <person name="Andrzejewski T.M."/>
            <person name="Davidsen T.M."/>
            <person name="Wayne K.J."/>
            <person name="Tettelin H."/>
            <person name="Glass J.I."/>
            <person name="Rusch D."/>
            <person name="Podicherti R."/>
            <person name="Tsui H.-C.T."/>
            <person name="Winkler M.E."/>
        </authorList>
    </citation>
    <scope>NUCLEOTIDE SEQUENCE</scope>
</reference>
<protein>
    <submittedName>
        <fullName evidence="2">Uncharacterized protein</fullName>
    </submittedName>
</protein>
<feature type="non-terminal residue" evidence="2">
    <location>
        <position position="1"/>
    </location>
</feature>
<organism evidence="2">
    <name type="scientific">marine metagenome</name>
    <dbReference type="NCBI Taxonomy" id="408172"/>
    <lineage>
        <taxon>unclassified sequences</taxon>
        <taxon>metagenomes</taxon>
        <taxon>ecological metagenomes</taxon>
    </lineage>
</organism>
<feature type="compositionally biased region" description="Polar residues" evidence="1">
    <location>
        <begin position="1"/>
        <end position="21"/>
    </location>
</feature>
<sequence length="65" mass="7112">NHGTSNKETNQSLKPNIQTGYKKSGPISLVGLHKTSARPPGETRARYANSAECCKCAHRPKTFNE</sequence>
<accession>A0A382L123</accession>
<evidence type="ECO:0000256" key="1">
    <source>
        <dbReference type="SAM" id="MobiDB-lite"/>
    </source>
</evidence>
<name>A0A382L123_9ZZZZ</name>